<comment type="caution">
    <text evidence="1">The sequence shown here is derived from an EMBL/GenBank/DDBJ whole genome shotgun (WGS) entry which is preliminary data.</text>
</comment>
<dbReference type="Proteomes" id="UP001205035">
    <property type="component" value="Unassembled WGS sequence"/>
</dbReference>
<dbReference type="RefSeq" id="WP_256166503.1">
    <property type="nucleotide sequence ID" value="NZ_JANGBQ010000020.1"/>
</dbReference>
<evidence type="ECO:0000313" key="2">
    <source>
        <dbReference type="Proteomes" id="UP001205035"/>
    </source>
</evidence>
<protein>
    <submittedName>
        <fullName evidence="1">Uncharacterized protein</fullName>
    </submittedName>
</protein>
<reference evidence="1" key="1">
    <citation type="submission" date="2022-06" db="EMBL/GenBank/DDBJ databases">
        <title>Isolation of gut microbiota from human fecal samples.</title>
        <authorList>
            <person name="Pamer E.G."/>
            <person name="Barat B."/>
            <person name="Waligurski E."/>
            <person name="Medina S."/>
            <person name="Paddock L."/>
            <person name="Mostad J."/>
        </authorList>
    </citation>
    <scope>NUCLEOTIDE SEQUENCE</scope>
    <source>
        <strain evidence="1">DFI.6.22</strain>
    </source>
</reference>
<gene>
    <name evidence="1" type="ORF">NE651_12545</name>
</gene>
<organism evidence="1 2">
    <name type="scientific">Alistipes onderdonkii</name>
    <dbReference type="NCBI Taxonomy" id="328813"/>
    <lineage>
        <taxon>Bacteria</taxon>
        <taxon>Pseudomonadati</taxon>
        <taxon>Bacteroidota</taxon>
        <taxon>Bacteroidia</taxon>
        <taxon>Bacteroidales</taxon>
        <taxon>Rikenellaceae</taxon>
        <taxon>Alistipes</taxon>
    </lineage>
</organism>
<accession>A0AAJ1CG73</accession>
<sequence>MRNRCKGCFLPDVALIIARNYDLLLRLCCVSRAHNLGSVEDMDVFHDTILHVSHDMLSRNFRTDTEFIEYFQYRYRMVFYQTCKDEKQYSSLSYADNLKTSENQEE</sequence>
<proteinExistence type="predicted"/>
<dbReference type="AlphaFoldDB" id="A0AAJ1CG73"/>
<evidence type="ECO:0000313" key="1">
    <source>
        <dbReference type="EMBL" id="MCQ5083713.1"/>
    </source>
</evidence>
<dbReference type="EMBL" id="JANGBQ010000020">
    <property type="protein sequence ID" value="MCQ5083713.1"/>
    <property type="molecule type" value="Genomic_DNA"/>
</dbReference>
<name>A0AAJ1CG73_9BACT</name>